<keyword evidence="3" id="KW-0812">Transmembrane</keyword>
<accession>A0AAN7STS8</accession>
<comment type="caution">
    <text evidence="5">The sequence shown here is derived from an EMBL/GenBank/DDBJ whole genome shotgun (WGS) entry which is preliminary data.</text>
</comment>
<proteinExistence type="predicted"/>
<evidence type="ECO:0000313" key="5">
    <source>
        <dbReference type="EMBL" id="KAK5081257.1"/>
    </source>
</evidence>
<name>A0AAN7STS8_9EURO</name>
<feature type="domain" description="RING-type" evidence="4">
    <location>
        <begin position="158"/>
        <end position="204"/>
    </location>
</feature>
<dbReference type="PROSITE" id="PS50089">
    <property type="entry name" value="ZF_RING_2"/>
    <property type="match status" value="1"/>
</dbReference>
<dbReference type="GO" id="GO:0008270">
    <property type="term" value="F:zinc ion binding"/>
    <property type="evidence" value="ECO:0007669"/>
    <property type="project" value="UniProtKB-KW"/>
</dbReference>
<dbReference type="Proteomes" id="UP001309876">
    <property type="component" value="Unassembled WGS sequence"/>
</dbReference>
<evidence type="ECO:0000313" key="6">
    <source>
        <dbReference type="Proteomes" id="UP001309876"/>
    </source>
</evidence>
<feature type="region of interest" description="Disordered" evidence="2">
    <location>
        <begin position="106"/>
        <end position="130"/>
    </location>
</feature>
<keyword evidence="3" id="KW-1133">Transmembrane helix</keyword>
<keyword evidence="6" id="KW-1185">Reference proteome</keyword>
<keyword evidence="1" id="KW-0863">Zinc-finger</keyword>
<keyword evidence="1" id="KW-0862">Zinc</keyword>
<dbReference type="Gene3D" id="3.30.40.10">
    <property type="entry name" value="Zinc/RING finger domain, C3HC4 (zinc finger)"/>
    <property type="match status" value="1"/>
</dbReference>
<feature type="transmembrane region" description="Helical" evidence="3">
    <location>
        <begin position="43"/>
        <end position="61"/>
    </location>
</feature>
<reference evidence="5 6" key="1">
    <citation type="submission" date="2023-08" db="EMBL/GenBank/DDBJ databases">
        <title>Black Yeasts Isolated from many extreme environments.</title>
        <authorList>
            <person name="Coleine C."/>
            <person name="Stajich J.E."/>
            <person name="Selbmann L."/>
        </authorList>
    </citation>
    <scope>NUCLEOTIDE SEQUENCE [LARGE SCALE GENOMIC DNA]</scope>
    <source>
        <strain evidence="5 6">CCFEE 5910</strain>
    </source>
</reference>
<dbReference type="SUPFAM" id="SSF57850">
    <property type="entry name" value="RING/U-box"/>
    <property type="match status" value="1"/>
</dbReference>
<protein>
    <recommendedName>
        <fullName evidence="4">RING-type domain-containing protein</fullName>
    </recommendedName>
</protein>
<organism evidence="5 6">
    <name type="scientific">Lithohypha guttulata</name>
    <dbReference type="NCBI Taxonomy" id="1690604"/>
    <lineage>
        <taxon>Eukaryota</taxon>
        <taxon>Fungi</taxon>
        <taxon>Dikarya</taxon>
        <taxon>Ascomycota</taxon>
        <taxon>Pezizomycotina</taxon>
        <taxon>Eurotiomycetes</taxon>
        <taxon>Chaetothyriomycetidae</taxon>
        <taxon>Chaetothyriales</taxon>
        <taxon>Trichomeriaceae</taxon>
        <taxon>Lithohypha</taxon>
    </lineage>
</organism>
<gene>
    <name evidence="5" type="ORF">LTR05_008051</name>
</gene>
<evidence type="ECO:0000256" key="1">
    <source>
        <dbReference type="PROSITE-ProRule" id="PRU00175"/>
    </source>
</evidence>
<dbReference type="InterPro" id="IPR013083">
    <property type="entry name" value="Znf_RING/FYVE/PHD"/>
</dbReference>
<evidence type="ECO:0000259" key="4">
    <source>
        <dbReference type="PROSITE" id="PS50089"/>
    </source>
</evidence>
<keyword evidence="3" id="KW-0472">Membrane</keyword>
<dbReference type="AlphaFoldDB" id="A0AAN7STS8"/>
<dbReference type="InterPro" id="IPR001841">
    <property type="entry name" value="Znf_RING"/>
</dbReference>
<evidence type="ECO:0000256" key="3">
    <source>
        <dbReference type="SAM" id="Phobius"/>
    </source>
</evidence>
<evidence type="ECO:0000256" key="2">
    <source>
        <dbReference type="SAM" id="MobiDB-lite"/>
    </source>
</evidence>
<sequence length="317" mass="35907">MLEDYPSLLPARDALLICALLCSAVLGCIGLPQGPYNGSKELLSWLATLCLLSLFGTWLFADQDDMQSGRFGEFAYVLPQFIGLWYCNIFLFWSLWTKYIQSTNNTSPKAKPARLINTQDPESQPEDETLSAEYRAHPQYKDLGVTCGCPLRKDQGVCIICHDKLSVADRSLTHYKCEYSFHKGCLEEYHSYSNLTEIKCPHCQQILEERSRTKEEQKLGRLIRKLRLGRRDLLRRTQDGDGWVEGDNEILAQVQKCMASLEAREAKGLFKDVKMISAATNSAVAMCPQFEAQIRVALCIGQCIAYSELDVHNFVIL</sequence>
<keyword evidence="1" id="KW-0479">Metal-binding</keyword>
<feature type="transmembrane region" description="Helical" evidence="3">
    <location>
        <begin position="73"/>
        <end position="96"/>
    </location>
</feature>
<dbReference type="EMBL" id="JAVRRJ010000010">
    <property type="protein sequence ID" value="KAK5081257.1"/>
    <property type="molecule type" value="Genomic_DNA"/>
</dbReference>